<accession>A0AAV9XJA5</accession>
<dbReference type="AlphaFoldDB" id="A0AAV9XJA5"/>
<organism evidence="2 3">
    <name type="scientific">Orbilia ellipsospora</name>
    <dbReference type="NCBI Taxonomy" id="2528407"/>
    <lineage>
        <taxon>Eukaryota</taxon>
        <taxon>Fungi</taxon>
        <taxon>Dikarya</taxon>
        <taxon>Ascomycota</taxon>
        <taxon>Pezizomycotina</taxon>
        <taxon>Orbiliomycetes</taxon>
        <taxon>Orbiliales</taxon>
        <taxon>Orbiliaceae</taxon>
        <taxon>Orbilia</taxon>
    </lineage>
</organism>
<proteinExistence type="predicted"/>
<keyword evidence="3" id="KW-1185">Reference proteome</keyword>
<gene>
    <name evidence="2" type="ORF">TWF694_008363</name>
</gene>
<evidence type="ECO:0000256" key="1">
    <source>
        <dbReference type="SAM" id="SignalP"/>
    </source>
</evidence>
<evidence type="ECO:0000313" key="3">
    <source>
        <dbReference type="Proteomes" id="UP001365542"/>
    </source>
</evidence>
<reference evidence="2 3" key="1">
    <citation type="submission" date="2019-10" db="EMBL/GenBank/DDBJ databases">
        <authorList>
            <person name="Palmer J.M."/>
        </authorList>
    </citation>
    <scope>NUCLEOTIDE SEQUENCE [LARGE SCALE GENOMIC DNA]</scope>
    <source>
        <strain evidence="2 3">TWF694</strain>
    </source>
</reference>
<feature type="chain" id="PRO_5043350893" evidence="1">
    <location>
        <begin position="21"/>
        <end position="304"/>
    </location>
</feature>
<dbReference type="Proteomes" id="UP001365542">
    <property type="component" value="Unassembled WGS sequence"/>
</dbReference>
<protein>
    <submittedName>
        <fullName evidence="2">Uncharacterized protein</fullName>
    </submittedName>
</protein>
<sequence length="304" mass="33921">MKYLLDVTLVFTFEILFTQALILPPPFGANTPNLAHGYSYADSQETGPVTDVSTANAPGTHTRQINYLTAQCQMGLWDHGFDNKLGPHDWITHSDPSQDGHYQGYIIDDVGEDTCVDLKVLFPTLPNTVSSYRVTGYCECDFFDDPGCNNFRFSAFNREDNSLNTNGPDNDNLESVRCRTTNHAEQVQNCALNFFANSNHIIIHDLIDAKNPEDWSAAAGISGCRVFPPGTPLISNMRIEGCTCIFYDDVDCRGNQILWVGNGGVTDQYDVLEDAKLKSYRCWAPWGIIYTARTDDTFSNPKLI</sequence>
<name>A0AAV9XJA5_9PEZI</name>
<comment type="caution">
    <text evidence="2">The sequence shown here is derived from an EMBL/GenBank/DDBJ whole genome shotgun (WGS) entry which is preliminary data.</text>
</comment>
<keyword evidence="1" id="KW-0732">Signal</keyword>
<evidence type="ECO:0000313" key="2">
    <source>
        <dbReference type="EMBL" id="KAK6540982.1"/>
    </source>
</evidence>
<feature type="signal peptide" evidence="1">
    <location>
        <begin position="1"/>
        <end position="20"/>
    </location>
</feature>
<dbReference type="EMBL" id="JAVHJO010000004">
    <property type="protein sequence ID" value="KAK6540982.1"/>
    <property type="molecule type" value="Genomic_DNA"/>
</dbReference>